<keyword evidence="1" id="KW-0472">Membrane</keyword>
<organism evidence="2 3">
    <name type="scientific">Phaeosphaeria nodorum (strain SN15 / ATCC MYA-4574 / FGSC 10173)</name>
    <name type="common">Glume blotch fungus</name>
    <name type="synonym">Parastagonospora nodorum</name>
    <dbReference type="NCBI Taxonomy" id="321614"/>
    <lineage>
        <taxon>Eukaryota</taxon>
        <taxon>Fungi</taxon>
        <taxon>Dikarya</taxon>
        <taxon>Ascomycota</taxon>
        <taxon>Pezizomycotina</taxon>
        <taxon>Dothideomycetes</taxon>
        <taxon>Pleosporomycetidae</taxon>
        <taxon>Pleosporales</taxon>
        <taxon>Pleosporineae</taxon>
        <taxon>Phaeosphaeriaceae</taxon>
        <taxon>Parastagonospora</taxon>
    </lineage>
</organism>
<evidence type="ECO:0000313" key="3">
    <source>
        <dbReference type="Proteomes" id="UP000663193"/>
    </source>
</evidence>
<dbReference type="AlphaFoldDB" id="A0A7U2IC94"/>
<dbReference type="EMBL" id="CP069044">
    <property type="protein sequence ID" value="QRD07181.1"/>
    <property type="molecule type" value="Genomic_DNA"/>
</dbReference>
<keyword evidence="1" id="KW-1133">Transmembrane helix</keyword>
<sequence>MLLSAAHIHQDRPLFVYLALRFLFLALFASRVLGILVAMLMVLSCFSYMIRSFGLIPTQYMLGNSPRSQ</sequence>
<keyword evidence="3" id="KW-1185">Reference proteome</keyword>
<keyword evidence="1" id="KW-0812">Transmembrane</keyword>
<evidence type="ECO:0000256" key="1">
    <source>
        <dbReference type="SAM" id="Phobius"/>
    </source>
</evidence>
<evidence type="ECO:0000313" key="2">
    <source>
        <dbReference type="EMBL" id="QRD07181.1"/>
    </source>
</evidence>
<name>A0A7U2IC94_PHANO</name>
<reference evidence="3" key="1">
    <citation type="journal article" date="2021" name="BMC Genomics">
        <title>Chromosome-level genome assembly and manually-curated proteome of model necrotroph Parastagonospora nodorum Sn15 reveals a genome-wide trove of candidate effector homologs, and redundancy of virulence-related functions within an accessory chromosome.</title>
        <authorList>
            <person name="Bertazzoni S."/>
            <person name="Jones D.A.B."/>
            <person name="Phan H.T."/>
            <person name="Tan K.-C."/>
            <person name="Hane J.K."/>
        </authorList>
    </citation>
    <scope>NUCLEOTIDE SEQUENCE [LARGE SCALE GENOMIC DNA]</scope>
    <source>
        <strain evidence="3">SN15 / ATCC MYA-4574 / FGSC 10173)</strain>
    </source>
</reference>
<protein>
    <submittedName>
        <fullName evidence="2">Uncharacterized protein</fullName>
    </submittedName>
</protein>
<dbReference type="Proteomes" id="UP000663193">
    <property type="component" value="Chromosome 22"/>
</dbReference>
<dbReference type="VEuPathDB" id="FungiDB:JI435_424030"/>
<feature type="transmembrane region" description="Helical" evidence="1">
    <location>
        <begin position="20"/>
        <end position="43"/>
    </location>
</feature>
<accession>A0A7U2IC94</accession>
<gene>
    <name evidence="2" type="ORF">JI435_424030</name>
</gene>
<proteinExistence type="predicted"/>